<organism evidence="1 2">
    <name type="scientific">Roseomonas acroporae</name>
    <dbReference type="NCBI Taxonomy" id="2937791"/>
    <lineage>
        <taxon>Bacteria</taxon>
        <taxon>Pseudomonadati</taxon>
        <taxon>Pseudomonadota</taxon>
        <taxon>Alphaproteobacteria</taxon>
        <taxon>Acetobacterales</taxon>
        <taxon>Roseomonadaceae</taxon>
        <taxon>Roseomonas</taxon>
    </lineage>
</organism>
<dbReference type="AlphaFoldDB" id="A0A9X1YD89"/>
<dbReference type="EMBL" id="JALPRX010000165">
    <property type="protein sequence ID" value="MCK8788013.1"/>
    <property type="molecule type" value="Genomic_DNA"/>
</dbReference>
<dbReference type="Pfam" id="PF21190">
    <property type="entry name" value="Bbp16"/>
    <property type="match status" value="1"/>
</dbReference>
<reference evidence="1" key="1">
    <citation type="submission" date="2022-04" db="EMBL/GenBank/DDBJ databases">
        <title>Roseomonas acroporae sp. nov., isolated from coral Acropora digitifera.</title>
        <authorList>
            <person name="Sun H."/>
        </authorList>
    </citation>
    <scope>NUCLEOTIDE SEQUENCE</scope>
    <source>
        <strain evidence="1">NAR14</strain>
    </source>
</reference>
<proteinExistence type="predicted"/>
<keyword evidence="2" id="KW-1185">Reference proteome</keyword>
<name>A0A9X1YD89_9PROT</name>
<evidence type="ECO:0000313" key="2">
    <source>
        <dbReference type="Proteomes" id="UP001139516"/>
    </source>
</evidence>
<dbReference type="InterPro" id="IPR048922">
    <property type="entry name" value="Bbp16"/>
</dbReference>
<dbReference type="Gene3D" id="2.60.120.1110">
    <property type="match status" value="1"/>
</dbReference>
<gene>
    <name evidence="1" type="ORF">M0638_27020</name>
</gene>
<accession>A0A9X1YD89</accession>
<dbReference type="Proteomes" id="UP001139516">
    <property type="component" value="Unassembled WGS sequence"/>
</dbReference>
<dbReference type="RefSeq" id="WP_248670057.1">
    <property type="nucleotide sequence ID" value="NZ_JALPRX010000165.1"/>
</dbReference>
<sequence>MTIMDALNTFDNAMALTVSRASTDTMDLGVSRDIGITETPLLLLFQFTTLPTAAGAATVQVDLQTSPDNSTWTTIQSSGPVAYTAFTARDPAGGIRMAVTGPTQRYVRCNYTIAAGPLTAGAVTASLVRDRDMQRFYNRNYAV</sequence>
<evidence type="ECO:0000313" key="1">
    <source>
        <dbReference type="EMBL" id="MCK8788013.1"/>
    </source>
</evidence>
<protein>
    <submittedName>
        <fullName evidence="1">Uncharacterized protein</fullName>
    </submittedName>
</protein>
<comment type="caution">
    <text evidence="1">The sequence shown here is derived from an EMBL/GenBank/DDBJ whole genome shotgun (WGS) entry which is preliminary data.</text>
</comment>